<protein>
    <submittedName>
        <fullName evidence="1">Uncharacterized protein</fullName>
    </submittedName>
</protein>
<accession>A0A6G4W7Y6</accession>
<reference evidence="1 2" key="1">
    <citation type="submission" date="2020-02" db="EMBL/GenBank/DDBJ databases">
        <title>Genome sequence of strain CCNWXJ40-4.</title>
        <authorList>
            <person name="Gao J."/>
            <person name="Sun J."/>
        </authorList>
    </citation>
    <scope>NUCLEOTIDE SEQUENCE [LARGE SCALE GENOMIC DNA]</scope>
    <source>
        <strain evidence="1 2">CCNWXJ 40-4</strain>
    </source>
</reference>
<sequence length="142" mass="14614">MRDLHNNINIIRAVSPVAIGTTGTGKTSGAIDLQGYDAAEVEISYGTVTATNAVFTALITECDTATGTFTSVADADLLGTEADAGLAAAATRTSGTTKNVSKRVGYIGTKRYIKAKVSSTVTAGTPIGVNVIRGRPHRRPTT</sequence>
<name>A0A6G4W7Y6_9HYPH</name>
<dbReference type="AlphaFoldDB" id="A0A6G4W7Y6"/>
<gene>
    <name evidence="1" type="ORF">G6N73_04455</name>
</gene>
<dbReference type="EMBL" id="JAAKZF010000003">
    <property type="protein sequence ID" value="NGO50438.1"/>
    <property type="molecule type" value="Genomic_DNA"/>
</dbReference>
<dbReference type="RefSeq" id="WP_165023934.1">
    <property type="nucleotide sequence ID" value="NZ_JAAKZF010000003.1"/>
</dbReference>
<evidence type="ECO:0000313" key="2">
    <source>
        <dbReference type="Proteomes" id="UP001642900"/>
    </source>
</evidence>
<organism evidence="1 2">
    <name type="scientific">Allomesorhizobium camelthorni</name>
    <dbReference type="NCBI Taxonomy" id="475069"/>
    <lineage>
        <taxon>Bacteria</taxon>
        <taxon>Pseudomonadati</taxon>
        <taxon>Pseudomonadota</taxon>
        <taxon>Alphaproteobacteria</taxon>
        <taxon>Hyphomicrobiales</taxon>
        <taxon>Phyllobacteriaceae</taxon>
        <taxon>Allomesorhizobium</taxon>
    </lineage>
</organism>
<evidence type="ECO:0000313" key="1">
    <source>
        <dbReference type="EMBL" id="NGO50438.1"/>
    </source>
</evidence>
<proteinExistence type="predicted"/>
<comment type="caution">
    <text evidence="1">The sequence shown here is derived from an EMBL/GenBank/DDBJ whole genome shotgun (WGS) entry which is preliminary data.</text>
</comment>
<dbReference type="Proteomes" id="UP001642900">
    <property type="component" value="Unassembled WGS sequence"/>
</dbReference>
<keyword evidence="2" id="KW-1185">Reference proteome</keyword>